<reference evidence="3" key="1">
    <citation type="journal article" date="2019" name="Int. J. Syst. Evol. Microbiol.">
        <title>The Global Catalogue of Microorganisms (GCM) 10K type strain sequencing project: providing services to taxonomists for standard genome sequencing and annotation.</title>
        <authorList>
            <consortium name="The Broad Institute Genomics Platform"/>
            <consortium name="The Broad Institute Genome Sequencing Center for Infectious Disease"/>
            <person name="Wu L."/>
            <person name="Ma J."/>
        </authorList>
    </citation>
    <scope>NUCLEOTIDE SEQUENCE [LARGE SCALE GENOMIC DNA]</scope>
    <source>
        <strain evidence="3">CGMCC 1.10759</strain>
    </source>
</reference>
<evidence type="ECO:0000313" key="3">
    <source>
        <dbReference type="Proteomes" id="UP001595904"/>
    </source>
</evidence>
<accession>A0ABV8SVX0</accession>
<gene>
    <name evidence="2" type="ORF">ACFPN2_18665</name>
</gene>
<feature type="chain" id="PRO_5046831349" description="DUF4390 domain-containing protein" evidence="1">
    <location>
        <begin position="21"/>
        <end position="215"/>
    </location>
</feature>
<dbReference type="Proteomes" id="UP001595904">
    <property type="component" value="Unassembled WGS sequence"/>
</dbReference>
<evidence type="ECO:0000313" key="2">
    <source>
        <dbReference type="EMBL" id="MFC4311127.1"/>
    </source>
</evidence>
<proteinExistence type="predicted"/>
<feature type="signal peptide" evidence="1">
    <location>
        <begin position="1"/>
        <end position="20"/>
    </location>
</feature>
<evidence type="ECO:0000256" key="1">
    <source>
        <dbReference type="SAM" id="SignalP"/>
    </source>
</evidence>
<dbReference type="RefSeq" id="WP_380599189.1">
    <property type="nucleotide sequence ID" value="NZ_JBHSDU010000003.1"/>
</dbReference>
<evidence type="ECO:0008006" key="4">
    <source>
        <dbReference type="Google" id="ProtNLM"/>
    </source>
</evidence>
<organism evidence="2 3">
    <name type="scientific">Steroidobacter flavus</name>
    <dbReference type="NCBI Taxonomy" id="1842136"/>
    <lineage>
        <taxon>Bacteria</taxon>
        <taxon>Pseudomonadati</taxon>
        <taxon>Pseudomonadota</taxon>
        <taxon>Gammaproteobacteria</taxon>
        <taxon>Steroidobacterales</taxon>
        <taxon>Steroidobacteraceae</taxon>
        <taxon>Steroidobacter</taxon>
    </lineage>
</organism>
<protein>
    <recommendedName>
        <fullName evidence="4">DUF4390 domain-containing protein</fullName>
    </recommendedName>
</protein>
<dbReference type="EMBL" id="JBHSDU010000003">
    <property type="protein sequence ID" value="MFC4311127.1"/>
    <property type="molecule type" value="Genomic_DNA"/>
</dbReference>
<comment type="caution">
    <text evidence="2">The sequence shown here is derived from an EMBL/GenBank/DDBJ whole genome shotgun (WGS) entry which is preliminary data.</text>
</comment>
<sequence>MIARYLAIIAAFLYAANACAAELTPAVQNGQLGLTIEAPAYPDTLRKDLTSGLTNRILIRVTLARGTEIVSTRAVEIAVRYDLWDEHFNTTVTLDGVQTEARIVPNMEQMQTFLRRLPLPRLFASNGLGRGHALTLTADILLNPVDRERMEMIRKWVAQNNVGPGDAGGRNGDLAVAIFNKIFEQYSKGAEVAAVWRETSVSRPFRLEELADESH</sequence>
<keyword evidence="1" id="KW-0732">Signal</keyword>
<keyword evidence="3" id="KW-1185">Reference proteome</keyword>
<name>A0ABV8SVX0_9GAMM</name>